<dbReference type="Proteomes" id="UP000073601">
    <property type="component" value="Unassembled WGS sequence"/>
</dbReference>
<evidence type="ECO:0000256" key="6">
    <source>
        <dbReference type="ARBA" id="ARBA00022598"/>
    </source>
</evidence>
<dbReference type="PANTHER" id="PTHR45527">
    <property type="entry name" value="NONRIBOSOMAL PEPTIDE SYNTHETASE"/>
    <property type="match status" value="1"/>
</dbReference>
<evidence type="ECO:0000256" key="8">
    <source>
        <dbReference type="ARBA" id="ARBA00023098"/>
    </source>
</evidence>
<comment type="pathway">
    <text evidence="2">Siderophore biosynthesis.</text>
</comment>
<dbReference type="Gene3D" id="1.10.1200.10">
    <property type="entry name" value="ACP-like"/>
    <property type="match status" value="2"/>
</dbReference>
<dbReference type="SUPFAM" id="SSF52777">
    <property type="entry name" value="CoA-dependent acyltransferases"/>
    <property type="match status" value="2"/>
</dbReference>
<evidence type="ECO:0000256" key="7">
    <source>
        <dbReference type="ARBA" id="ARBA00022832"/>
    </source>
</evidence>
<dbReference type="CDD" id="cd19535">
    <property type="entry name" value="Cyc_NRPS"/>
    <property type="match status" value="1"/>
</dbReference>
<evidence type="ECO:0000313" key="10">
    <source>
        <dbReference type="EMBL" id="CZF83761.1"/>
    </source>
</evidence>
<dbReference type="GO" id="GO:0005737">
    <property type="term" value="C:cytoplasm"/>
    <property type="evidence" value="ECO:0007669"/>
    <property type="project" value="TreeGrafter"/>
</dbReference>
<dbReference type="Gene3D" id="3.30.300.30">
    <property type="match status" value="2"/>
</dbReference>
<dbReference type="InterPro" id="IPR006162">
    <property type="entry name" value="Ppantetheine_attach_site"/>
</dbReference>
<dbReference type="FunFam" id="3.40.50.12780:FF:000013">
    <property type="entry name" value="Long-chain-fatty-acid--AMP ligase FadD32"/>
    <property type="match status" value="1"/>
</dbReference>
<dbReference type="PROSITE" id="PS50075">
    <property type="entry name" value="CARRIER"/>
    <property type="match status" value="2"/>
</dbReference>
<dbReference type="Gene3D" id="3.30.559.30">
    <property type="entry name" value="Nonribosomal peptide synthetase, condensation domain"/>
    <property type="match status" value="1"/>
</dbReference>
<accession>A0A128FBW3</accession>
<dbReference type="RefSeq" id="WP_062710838.1">
    <property type="nucleotide sequence ID" value="NZ_CAWRCI010000025.1"/>
</dbReference>
<keyword evidence="7" id="KW-0276">Fatty acid metabolism</keyword>
<dbReference type="GO" id="GO:0043041">
    <property type="term" value="P:amino acid activation for nonribosomal peptide biosynthetic process"/>
    <property type="evidence" value="ECO:0007669"/>
    <property type="project" value="TreeGrafter"/>
</dbReference>
<evidence type="ECO:0000256" key="5">
    <source>
        <dbReference type="ARBA" id="ARBA00022553"/>
    </source>
</evidence>
<keyword evidence="6" id="KW-0436">Ligase</keyword>
<evidence type="ECO:0000259" key="9">
    <source>
        <dbReference type="PROSITE" id="PS50075"/>
    </source>
</evidence>
<dbReference type="EMBL" id="FIZY01000025">
    <property type="protein sequence ID" value="CZF83761.1"/>
    <property type="molecule type" value="Genomic_DNA"/>
</dbReference>
<feature type="domain" description="Carrier" evidence="9">
    <location>
        <begin position="582"/>
        <end position="659"/>
    </location>
</feature>
<dbReference type="InterPro" id="IPR036736">
    <property type="entry name" value="ACP-like_sf"/>
</dbReference>
<evidence type="ECO:0000256" key="3">
    <source>
        <dbReference type="ARBA" id="ARBA00006432"/>
    </source>
</evidence>
<dbReference type="PROSITE" id="PS00455">
    <property type="entry name" value="AMP_BINDING"/>
    <property type="match status" value="2"/>
</dbReference>
<dbReference type="Pfam" id="PF00668">
    <property type="entry name" value="Condensation"/>
    <property type="match status" value="1"/>
</dbReference>
<dbReference type="GO" id="GO:0071766">
    <property type="term" value="P:Actinobacterium-type cell wall biogenesis"/>
    <property type="evidence" value="ECO:0007669"/>
    <property type="project" value="UniProtKB-ARBA"/>
</dbReference>
<dbReference type="InterPro" id="IPR040097">
    <property type="entry name" value="FAAL/FAAC"/>
</dbReference>
<keyword evidence="4" id="KW-0596">Phosphopantetheine</keyword>
<dbReference type="InterPro" id="IPR010071">
    <property type="entry name" value="AA_adenyl_dom"/>
</dbReference>
<dbReference type="GO" id="GO:0016874">
    <property type="term" value="F:ligase activity"/>
    <property type="evidence" value="ECO:0007669"/>
    <property type="project" value="UniProtKB-KW"/>
</dbReference>
<dbReference type="InterPro" id="IPR000873">
    <property type="entry name" value="AMP-dep_synth/lig_dom"/>
</dbReference>
<dbReference type="GO" id="GO:0000036">
    <property type="term" value="F:acyl carrier activity"/>
    <property type="evidence" value="ECO:0007669"/>
    <property type="project" value="TreeGrafter"/>
</dbReference>
<dbReference type="SUPFAM" id="SSF56801">
    <property type="entry name" value="Acetyl-CoA synthetase-like"/>
    <property type="match status" value="2"/>
</dbReference>
<dbReference type="Pfam" id="PF23024">
    <property type="entry name" value="AMP-dom_DIP2-like"/>
    <property type="match status" value="1"/>
</dbReference>
<comment type="similarity">
    <text evidence="3">Belongs to the ATP-dependent AMP-binding enzyme family.</text>
</comment>
<dbReference type="PROSITE" id="PS00012">
    <property type="entry name" value="PHOSPHOPANTETHEINE"/>
    <property type="match status" value="1"/>
</dbReference>
<dbReference type="Pfam" id="PF00501">
    <property type="entry name" value="AMP-binding"/>
    <property type="match status" value="2"/>
</dbReference>
<keyword evidence="11" id="KW-1185">Reference proteome</keyword>
<dbReference type="GO" id="GO:0044550">
    <property type="term" value="P:secondary metabolite biosynthetic process"/>
    <property type="evidence" value="ECO:0007669"/>
    <property type="project" value="TreeGrafter"/>
</dbReference>
<dbReference type="Gene3D" id="3.40.50.12780">
    <property type="entry name" value="N-terminal domain of ligase-like"/>
    <property type="match status" value="2"/>
</dbReference>
<comment type="cofactor">
    <cofactor evidence="1">
        <name>pantetheine 4'-phosphate</name>
        <dbReference type="ChEBI" id="CHEBI:47942"/>
    </cofactor>
</comment>
<evidence type="ECO:0000256" key="2">
    <source>
        <dbReference type="ARBA" id="ARBA00004924"/>
    </source>
</evidence>
<dbReference type="InterPro" id="IPR009081">
    <property type="entry name" value="PP-bd_ACP"/>
</dbReference>
<feature type="domain" description="Carrier" evidence="9">
    <location>
        <begin position="1675"/>
        <end position="1750"/>
    </location>
</feature>
<dbReference type="InterPro" id="IPR020845">
    <property type="entry name" value="AMP-binding_CS"/>
</dbReference>
<dbReference type="Gene3D" id="3.30.559.10">
    <property type="entry name" value="Chloramphenicol acetyltransferase-like domain"/>
    <property type="match status" value="1"/>
</dbReference>
<gene>
    <name evidence="10" type="primary">pksJ</name>
    <name evidence="10" type="ORF">GMA8713_02790</name>
</gene>
<evidence type="ECO:0000256" key="1">
    <source>
        <dbReference type="ARBA" id="ARBA00001957"/>
    </source>
</evidence>
<dbReference type="InterPro" id="IPR023213">
    <property type="entry name" value="CAT-like_dom_sf"/>
</dbReference>
<dbReference type="InterPro" id="IPR045851">
    <property type="entry name" value="AMP-bd_C_sf"/>
</dbReference>
<dbReference type="InterPro" id="IPR025110">
    <property type="entry name" value="AMP-bd_C"/>
</dbReference>
<name>A0A128FBW3_9GAMM</name>
<dbReference type="InterPro" id="IPR001242">
    <property type="entry name" value="Condensation_dom"/>
</dbReference>
<dbReference type="GO" id="GO:0031177">
    <property type="term" value="F:phosphopantetheine binding"/>
    <property type="evidence" value="ECO:0007669"/>
    <property type="project" value="TreeGrafter"/>
</dbReference>
<reference evidence="11" key="1">
    <citation type="submission" date="2016-02" db="EMBL/GenBank/DDBJ databases">
        <authorList>
            <person name="Rodrigo-Torres Lidia"/>
            <person name="Arahal R.David."/>
        </authorList>
    </citation>
    <scope>NUCLEOTIDE SEQUENCE [LARGE SCALE GENOMIC DNA]</scope>
    <source>
        <strain evidence="11">CECT 8713</strain>
    </source>
</reference>
<evidence type="ECO:0000256" key="4">
    <source>
        <dbReference type="ARBA" id="ARBA00022450"/>
    </source>
</evidence>
<keyword evidence="5" id="KW-0597">Phosphoprotein</keyword>
<dbReference type="Pfam" id="PF00550">
    <property type="entry name" value="PP-binding"/>
    <property type="match status" value="2"/>
</dbReference>
<evidence type="ECO:0000313" key="11">
    <source>
        <dbReference type="Proteomes" id="UP000073601"/>
    </source>
</evidence>
<dbReference type="PANTHER" id="PTHR45527:SF10">
    <property type="entry name" value="PYOCHELIN SYNTHASE PCHF"/>
    <property type="match status" value="1"/>
</dbReference>
<protein>
    <submittedName>
        <fullName evidence="10">Polyketide synthase PksJ</fullName>
    </submittedName>
</protein>
<dbReference type="CDD" id="cd05931">
    <property type="entry name" value="FAAL"/>
    <property type="match status" value="1"/>
</dbReference>
<sequence length="1753" mass="197540">MNPIPQNKTLLGYIEYWSTQSQNKAFINLPSRGEEYVCYDYEEFYGKICNVASYLSEHFKPGERMLLLASKNEQFMLSFLGCMLAGLVPVPCNCPREGAKQWSRLAAIIEDADVSAILGENDYLDKMFVWIKSQSFYQGHIKKIPFEGLVKSKNTIEKPWLDLAGHESDIAFIQYTSGSTGSPKGVMVTHDNLVKNMELIRQSFCLGQDSVSVSWLPLFHDMGLISVLSVLYSGGSNVLMLPINFIRHPLKWLEVATEFKATHLGGPNFAYEHLLTNLSDQDIGHIDLSTVKTMFNGSEPISATVVEEFVTAFKKYGLNEDVYRPCYGMAEVTLLATISDIGLRYVEKTNDGRIKVLDKAKLGAHVSCGSTDQWVQCRIVDPNTFEICKEGQEGEIWLSDDSISPGYWNKGDVNELTFGVELKGCQQRRYLRTGDLGFVHDKQLYVTNRIKDVIIIRGRNYYAQDIERAAAISHDGLHFGGVYAFAINSEHGELLTVLCEVSNKDLKSFNLQNVSRLIKREVAETFEINVEQVLFVTQRSLPKTSSGKKQRSLAKQMFCDNNLQFIKFDKDQAPHTPTITPTIEDNDFRTLIEVIANTLKIEVTQINCNCSLIELGMDSLKAALLSREIENVFGVEVNSYDLISCDDVVALNSFIQSIENKGNTQSLIPTVKNALYEPFELTDMQQAYFVGSKEMYNHGGHSLHTYLEIDGDIDIGRFIDSWSEIIKRHPIMRAQLTSDSKQQILSDAQDFHPIVNDFSDLSLEIRNAQLSEIRDQMANQSFELTKWPFFDIRFSILSNALTRLHLSIDGIFLDFRSFQLLFNQVIQRYQGKVSHFQQPPLQFSDYLSFLEGVKRSAQYAESIDFWKEKIRSLPAAPKLPLTSQKKATSGHRIERKQLHLSIDQLNNIDRFSKQFEVTKAAIMLAAFSEVISRWSENKHFTLNVPLFNRPTGRNDFNATLGNFSSFLLIESDHSEPSNFITRAKAIQEEMHRCLRHSQVSGIEVVRLLTRETGQVLENGFPVVFTHLPSGIEEWDVGLLSDIEDNLGIINYNITRTPQVWLDNQIWYTSKGITINWDSVAHLFPDRLVDDMFSVYRDILFALANSEDSWTTTESLYQIPCTDPAKTDCDFIDASLLPAQSVLQKIVDNVNTHPEKAAIVFEEKETTYQELLQSALTLSAELSRLDALEGNEPIVAIAIAKSDLQVVSALGILFAGGAYVPIDTSLPHSRIQYMLENCQCNTVITTKADTTSLYDELGCKTVFVEDLLAGGLARFASPVFPQDEKLAMVIYTSGTTGKPKAVMVEHGNLNHLVASTNLLWEINNTDACLAVTNLFHDLATYDIFGLLAAGGKIVMPTPEQRRDPSQWHSLMNTHGVTFFNSVPSAFEMYLSYLKGCQQGPSKHLRTVALAGDWISIDLVRELQSHSADISLICSGGPTETTVFNIWHKISKPASDYEKIPYGKPYPNNHYTIVDANGRECPLYVVGEMVCSGVHVSRGYLNNPQASLQSFFVSEEDNQSRCYRTGDMGYKSSDGNVYIVGRKDNQVKIHGYRIELDEIEFTVERELPFIDRCIAKVIGENNNRTLVLFYALNQAGSNDQNQRRLLETKDANIIEKNPDSQTVMEIKRSISNHLPVQMVPKRYFEVDAFPLTQNGKVDRSKLLVSDVQKEVNVQIVSKVSDTEQKLLSLWRTELGNNDINIDDNFFAVGGDSVKLVNLHAKIASSFSVEIKLVDLFGLFCVRDLAAFIDQCPKSE</sequence>
<keyword evidence="8" id="KW-0443">Lipid metabolism</keyword>
<dbReference type="InterPro" id="IPR042099">
    <property type="entry name" value="ANL_N_sf"/>
</dbReference>
<dbReference type="SUPFAM" id="SSF47336">
    <property type="entry name" value="ACP-like"/>
    <property type="match status" value="2"/>
</dbReference>
<dbReference type="NCBIfam" id="TIGR01733">
    <property type="entry name" value="AA-adenyl-dom"/>
    <property type="match status" value="1"/>
</dbReference>
<proteinExistence type="inferred from homology"/>
<organism evidence="10 11">
    <name type="scientific">Grimontia marina</name>
    <dbReference type="NCBI Taxonomy" id="646534"/>
    <lineage>
        <taxon>Bacteria</taxon>
        <taxon>Pseudomonadati</taxon>
        <taxon>Pseudomonadota</taxon>
        <taxon>Gammaproteobacteria</taxon>
        <taxon>Vibrionales</taxon>
        <taxon>Vibrionaceae</taxon>
        <taxon>Grimontia</taxon>
    </lineage>
</organism>
<dbReference type="InterPro" id="IPR057737">
    <property type="entry name" value="Condensation_MtbB-like"/>
</dbReference>